<sequence length="175" mass="20115">MDSFYAPYMQGNDALFEGISRMAAIKSAALVVKVETKHRLFTSKTVFEGYATKKMDTCAHLWNEEGFQIEDMNDFDLGPLITLPLGKPRNLTDLLEDILKRKKMDYGFLYPEREPHLVQLVQVVTRREERKFAIVGNNTICVCDSTDRHLTYDPNKDGKPCDFDPPHKYKCTSSK</sequence>
<protein>
    <submittedName>
        <fullName evidence="1">Uncharacterized protein</fullName>
    </submittedName>
</protein>
<dbReference type="Proteomes" id="UP000263900">
    <property type="component" value="Chromosome"/>
</dbReference>
<name>A0A3B7MH90_9BACT</name>
<reference evidence="1 2" key="1">
    <citation type="submission" date="2018-09" db="EMBL/GenBank/DDBJ databases">
        <title>Genome sequencing of strain 6GH32-13.</title>
        <authorList>
            <person name="Weon H.-Y."/>
            <person name="Heo J."/>
            <person name="Kwon S.-W."/>
        </authorList>
    </citation>
    <scope>NUCLEOTIDE SEQUENCE [LARGE SCALE GENOMIC DNA]</scope>
    <source>
        <strain evidence="1 2">5GH32-13</strain>
    </source>
</reference>
<evidence type="ECO:0000313" key="2">
    <source>
        <dbReference type="Proteomes" id="UP000263900"/>
    </source>
</evidence>
<keyword evidence="2" id="KW-1185">Reference proteome</keyword>
<proteinExistence type="predicted"/>
<dbReference type="AlphaFoldDB" id="A0A3B7MH90"/>
<evidence type="ECO:0000313" key="1">
    <source>
        <dbReference type="EMBL" id="AXY73578.1"/>
    </source>
</evidence>
<organism evidence="1 2">
    <name type="scientific">Paraflavitalea soli</name>
    <dbReference type="NCBI Taxonomy" id="2315862"/>
    <lineage>
        <taxon>Bacteria</taxon>
        <taxon>Pseudomonadati</taxon>
        <taxon>Bacteroidota</taxon>
        <taxon>Chitinophagia</taxon>
        <taxon>Chitinophagales</taxon>
        <taxon>Chitinophagaceae</taxon>
        <taxon>Paraflavitalea</taxon>
    </lineage>
</organism>
<accession>A0A3B7MH90</accession>
<gene>
    <name evidence="1" type="ORF">D3H65_06105</name>
</gene>
<dbReference type="EMBL" id="CP032157">
    <property type="protein sequence ID" value="AXY73578.1"/>
    <property type="molecule type" value="Genomic_DNA"/>
</dbReference>
<dbReference type="KEGG" id="pseg:D3H65_06105"/>
<dbReference type="RefSeq" id="WP_119049416.1">
    <property type="nucleotide sequence ID" value="NZ_CP032157.1"/>
</dbReference>